<feature type="compositionally biased region" description="Basic and acidic residues" evidence="1">
    <location>
        <begin position="147"/>
        <end position="173"/>
    </location>
</feature>
<evidence type="ECO:0000256" key="1">
    <source>
        <dbReference type="SAM" id="MobiDB-lite"/>
    </source>
</evidence>
<evidence type="ECO:0000313" key="3">
    <source>
        <dbReference type="Proteomes" id="UP000554482"/>
    </source>
</evidence>
<accession>A0A7J6UXF2</accession>
<proteinExistence type="predicted"/>
<dbReference type="OrthoDB" id="1911637at2759"/>
<dbReference type="PANTHER" id="PTHR34961:SF7">
    <property type="entry name" value="TRANSMEMBRANE PROTEIN"/>
    <property type="match status" value="1"/>
</dbReference>
<reference evidence="2 3" key="1">
    <citation type="submission" date="2020-06" db="EMBL/GenBank/DDBJ databases">
        <title>Transcriptomic and genomic resources for Thalictrum thalictroides and T. hernandezii: Facilitating candidate gene discovery in an emerging model plant lineage.</title>
        <authorList>
            <person name="Arias T."/>
            <person name="Riano-Pachon D.M."/>
            <person name="Di Stilio V.S."/>
        </authorList>
    </citation>
    <scope>NUCLEOTIDE SEQUENCE [LARGE SCALE GENOMIC DNA]</scope>
    <source>
        <strain evidence="3">cv. WT478/WT964</strain>
        <tissue evidence="2">Leaves</tissue>
    </source>
</reference>
<dbReference type="Proteomes" id="UP000554482">
    <property type="component" value="Unassembled WGS sequence"/>
</dbReference>
<organism evidence="2 3">
    <name type="scientific">Thalictrum thalictroides</name>
    <name type="common">Rue-anemone</name>
    <name type="synonym">Anemone thalictroides</name>
    <dbReference type="NCBI Taxonomy" id="46969"/>
    <lineage>
        <taxon>Eukaryota</taxon>
        <taxon>Viridiplantae</taxon>
        <taxon>Streptophyta</taxon>
        <taxon>Embryophyta</taxon>
        <taxon>Tracheophyta</taxon>
        <taxon>Spermatophyta</taxon>
        <taxon>Magnoliopsida</taxon>
        <taxon>Ranunculales</taxon>
        <taxon>Ranunculaceae</taxon>
        <taxon>Thalictroideae</taxon>
        <taxon>Thalictrum</taxon>
    </lineage>
</organism>
<dbReference type="EMBL" id="JABWDY010041742">
    <property type="protein sequence ID" value="KAF5177161.1"/>
    <property type="molecule type" value="Genomic_DNA"/>
</dbReference>
<protein>
    <submittedName>
        <fullName evidence="2">Uncharacterized protein</fullName>
    </submittedName>
</protein>
<comment type="caution">
    <text evidence="2">The sequence shown here is derived from an EMBL/GenBank/DDBJ whole genome shotgun (WGS) entry which is preliminary data.</text>
</comment>
<dbReference type="InterPro" id="IPR053313">
    <property type="entry name" value="RGF"/>
</dbReference>
<feature type="compositionally biased region" description="Basic and acidic residues" evidence="1">
    <location>
        <begin position="45"/>
        <end position="81"/>
    </location>
</feature>
<dbReference type="AlphaFoldDB" id="A0A7J6UXF2"/>
<dbReference type="Pfam" id="PF21529">
    <property type="entry name" value="GLV1-2"/>
    <property type="match status" value="1"/>
</dbReference>
<dbReference type="PANTHER" id="PTHR34961">
    <property type="entry name" value="TRANSMEMBRANE PROTEIN"/>
    <property type="match status" value="1"/>
</dbReference>
<evidence type="ECO:0000313" key="2">
    <source>
        <dbReference type="EMBL" id="KAF5177161.1"/>
    </source>
</evidence>
<gene>
    <name evidence="2" type="ORF">FRX31_033250</name>
</gene>
<name>A0A7J6UXF2_THATH</name>
<feature type="region of interest" description="Disordered" evidence="1">
    <location>
        <begin position="45"/>
        <end position="93"/>
    </location>
</feature>
<keyword evidence="3" id="KW-1185">Reference proteome</keyword>
<dbReference type="InterPro" id="IPR049306">
    <property type="entry name" value="GLV1-2"/>
</dbReference>
<sequence>MHACSSSRPLSNKHSSSAGKKLHFIKVWKVKRMLLHSTTFNPSKEKEVKVIKHHSTTDHQKTKENSSSEDLKSSTKEVEAKKKMKINPADAPVAQRDQSLVSVYFRVPRKKQGSEVIMSYDDVGLRHWNIEGSEMKAQSVLGSTDPHSTEETINSKENGVDHDVVAMDYEPPHRRPPIHNLSP</sequence>
<feature type="region of interest" description="Disordered" evidence="1">
    <location>
        <begin position="138"/>
        <end position="183"/>
    </location>
</feature>